<dbReference type="InterPro" id="IPR011701">
    <property type="entry name" value="MFS"/>
</dbReference>
<evidence type="ECO:0000313" key="10">
    <source>
        <dbReference type="EMBL" id="VDM90742.1"/>
    </source>
</evidence>
<feature type="compositionally biased region" description="Polar residues" evidence="7">
    <location>
        <begin position="1"/>
        <end position="13"/>
    </location>
</feature>
<comment type="subcellular location">
    <subcellularLocation>
        <location evidence="1">Cell membrane</location>
        <topology evidence="1">Multi-pass membrane protein</topology>
    </subcellularLocation>
</comment>
<sequence length="621" mass="65519">MTTPSVPVSSRTEPVSDGTERFQDSTVTQPAVVHARGFRWGHCPAMSTTRDQTYRAPPGPAATPLDGDAGRYSDKMRRRAGRPPRLPKTVASAGAAGESRLDGDARADDYPIGLDSRLLMTTLTCLMLPVMVTLDTTVVNVAQRTFIDEFSSTQAVVAWTSTGYTLSLAAVIPLTGWAANRLGTKRLVVASVLLFTLGSLLCALASNIALLVTFRAVQGVGGGILIPLQLIILARAAGPARLGRVLTISMITVLLTPIAGPILGGWLIDAFGWPWIFLINLPMGALTLVLAGFVLPKDDPMPAEPLDVLGMALLSPGLVLFLYGLSEIPGLDTFANPHAWVPVIAGVLLIGAFILHALHRANHALIDLRLLQNRTVAAANATRFMFAVTFFGSCLLFPAYFQQVLGKTPFQSGLLLIPQTLAAAAAMPIVGRAMEKHGPRGVVLIGTSVILTGMGIFIYAMSRQHVHLAILLAGLATFGVGSSCMMVPVSWSAVRTLNSSEVAHGSTLFNVNHNVAAAAGAALMSVILTSRFDDSAIITVAEHADSVHQDGLVGRVGQPIPSRLPAQAFPPDASEQLTNELSLAYAGVFLVAMIVVAATAIPASFLPKRPTARVELAQPDP</sequence>
<accession>A0A3S4BZK3</accession>
<evidence type="ECO:0000313" key="11">
    <source>
        <dbReference type="Proteomes" id="UP000269998"/>
    </source>
</evidence>
<keyword evidence="2" id="KW-0813">Transport</keyword>
<evidence type="ECO:0000256" key="5">
    <source>
        <dbReference type="ARBA" id="ARBA00022989"/>
    </source>
</evidence>
<dbReference type="KEGG" id="mbai:MB901379_04351"/>
<feature type="domain" description="Major facilitator superfamily (MFS) profile" evidence="9">
    <location>
        <begin position="121"/>
        <end position="611"/>
    </location>
</feature>
<dbReference type="InterPro" id="IPR020846">
    <property type="entry name" value="MFS_dom"/>
</dbReference>
<evidence type="ECO:0000256" key="3">
    <source>
        <dbReference type="ARBA" id="ARBA00022475"/>
    </source>
</evidence>
<dbReference type="Gene3D" id="1.20.1250.20">
    <property type="entry name" value="MFS general substrate transporter like domains"/>
    <property type="match status" value="1"/>
</dbReference>
<feature type="transmembrane region" description="Helical" evidence="8">
    <location>
        <begin position="583"/>
        <end position="606"/>
    </location>
</feature>
<keyword evidence="4 8" id="KW-0812">Transmembrane</keyword>
<dbReference type="RefSeq" id="WP_232021925.1">
    <property type="nucleotide sequence ID" value="NZ_CBCSKE010000008.1"/>
</dbReference>
<dbReference type="NCBIfam" id="TIGR00711">
    <property type="entry name" value="efflux_EmrB"/>
    <property type="match status" value="1"/>
</dbReference>
<protein>
    <submittedName>
        <fullName evidence="10">High-copy suppressor of rspA</fullName>
    </submittedName>
</protein>
<dbReference type="InterPro" id="IPR036259">
    <property type="entry name" value="MFS_trans_sf"/>
</dbReference>
<dbReference type="AlphaFoldDB" id="A0A3S4BZK3"/>
<evidence type="ECO:0000256" key="4">
    <source>
        <dbReference type="ARBA" id="ARBA00022692"/>
    </source>
</evidence>
<keyword evidence="6 8" id="KW-0472">Membrane</keyword>
<evidence type="ECO:0000256" key="7">
    <source>
        <dbReference type="SAM" id="MobiDB-lite"/>
    </source>
</evidence>
<organism evidence="10 11">
    <name type="scientific">Mycobacterium basiliense</name>
    <dbReference type="NCBI Taxonomy" id="2094119"/>
    <lineage>
        <taxon>Bacteria</taxon>
        <taxon>Bacillati</taxon>
        <taxon>Actinomycetota</taxon>
        <taxon>Actinomycetes</taxon>
        <taxon>Mycobacteriales</taxon>
        <taxon>Mycobacteriaceae</taxon>
        <taxon>Mycobacterium</taxon>
    </lineage>
</organism>
<dbReference type="Pfam" id="PF07690">
    <property type="entry name" value="MFS_1"/>
    <property type="match status" value="1"/>
</dbReference>
<dbReference type="Proteomes" id="UP000269998">
    <property type="component" value="Chromosome"/>
</dbReference>
<feature type="transmembrane region" description="Helical" evidence="8">
    <location>
        <begin position="338"/>
        <end position="359"/>
    </location>
</feature>
<dbReference type="EMBL" id="LR130759">
    <property type="protein sequence ID" value="VDM90742.1"/>
    <property type="molecule type" value="Genomic_DNA"/>
</dbReference>
<keyword evidence="11" id="KW-1185">Reference proteome</keyword>
<feature type="transmembrane region" description="Helical" evidence="8">
    <location>
        <begin position="216"/>
        <end position="233"/>
    </location>
</feature>
<evidence type="ECO:0000256" key="6">
    <source>
        <dbReference type="ARBA" id="ARBA00023136"/>
    </source>
</evidence>
<reference evidence="11" key="1">
    <citation type="submission" date="2018-02" db="EMBL/GenBank/DDBJ databases">
        <authorList>
            <person name="Seth-Smith MB H."/>
            <person name="Seth-Smith H."/>
        </authorList>
    </citation>
    <scope>NUCLEOTIDE SEQUENCE [LARGE SCALE GENOMIC DNA]</scope>
</reference>
<feature type="transmembrane region" description="Helical" evidence="8">
    <location>
        <begin position="413"/>
        <end position="430"/>
    </location>
</feature>
<dbReference type="GO" id="GO:0005886">
    <property type="term" value="C:plasma membrane"/>
    <property type="evidence" value="ECO:0007669"/>
    <property type="project" value="UniProtKB-SubCell"/>
</dbReference>
<dbReference type="InterPro" id="IPR004638">
    <property type="entry name" value="EmrB-like"/>
</dbReference>
<name>A0A3S4BZK3_9MYCO</name>
<dbReference type="CDD" id="cd17503">
    <property type="entry name" value="MFS_LmrB_MDR_like"/>
    <property type="match status" value="1"/>
</dbReference>
<evidence type="ECO:0000256" key="1">
    <source>
        <dbReference type="ARBA" id="ARBA00004651"/>
    </source>
</evidence>
<dbReference type="PANTHER" id="PTHR23501:SF1">
    <property type="entry name" value="TRANSPORT PROTEIN HSRA-RELATED"/>
    <property type="match status" value="1"/>
</dbReference>
<keyword evidence="5 8" id="KW-1133">Transmembrane helix</keyword>
<feature type="transmembrane region" description="Helical" evidence="8">
    <location>
        <begin position="515"/>
        <end position="532"/>
    </location>
</feature>
<dbReference type="PANTHER" id="PTHR23501">
    <property type="entry name" value="MAJOR FACILITATOR SUPERFAMILY"/>
    <property type="match status" value="1"/>
</dbReference>
<feature type="transmembrane region" description="Helical" evidence="8">
    <location>
        <begin position="308"/>
        <end position="326"/>
    </location>
</feature>
<dbReference type="PROSITE" id="PS50850">
    <property type="entry name" value="MFS"/>
    <property type="match status" value="1"/>
</dbReference>
<evidence type="ECO:0000259" key="9">
    <source>
        <dbReference type="PROSITE" id="PS50850"/>
    </source>
</evidence>
<dbReference type="Gene3D" id="1.20.1720.10">
    <property type="entry name" value="Multidrug resistance protein D"/>
    <property type="match status" value="1"/>
</dbReference>
<evidence type="ECO:0000256" key="8">
    <source>
        <dbReference type="SAM" id="Phobius"/>
    </source>
</evidence>
<feature type="transmembrane region" description="Helical" evidence="8">
    <location>
        <begin position="274"/>
        <end position="296"/>
    </location>
</feature>
<dbReference type="GO" id="GO:0022857">
    <property type="term" value="F:transmembrane transporter activity"/>
    <property type="evidence" value="ECO:0007669"/>
    <property type="project" value="InterPro"/>
</dbReference>
<feature type="transmembrane region" description="Helical" evidence="8">
    <location>
        <begin position="245"/>
        <end position="268"/>
    </location>
</feature>
<proteinExistence type="predicted"/>
<keyword evidence="3" id="KW-1003">Cell membrane</keyword>
<evidence type="ECO:0000256" key="2">
    <source>
        <dbReference type="ARBA" id="ARBA00022448"/>
    </source>
</evidence>
<feature type="region of interest" description="Disordered" evidence="7">
    <location>
        <begin position="1"/>
        <end position="28"/>
    </location>
</feature>
<feature type="transmembrane region" description="Helical" evidence="8">
    <location>
        <begin position="468"/>
        <end position="494"/>
    </location>
</feature>
<feature type="region of interest" description="Disordered" evidence="7">
    <location>
        <begin position="49"/>
        <end position="102"/>
    </location>
</feature>
<feature type="transmembrane region" description="Helical" evidence="8">
    <location>
        <begin position="187"/>
        <end position="210"/>
    </location>
</feature>
<feature type="transmembrane region" description="Helical" evidence="8">
    <location>
        <begin position="380"/>
        <end position="401"/>
    </location>
</feature>
<dbReference type="SUPFAM" id="SSF103473">
    <property type="entry name" value="MFS general substrate transporter"/>
    <property type="match status" value="1"/>
</dbReference>
<gene>
    <name evidence="10" type="primary">hsrA_4</name>
    <name evidence="10" type="ORF">MB901379_04351</name>
</gene>
<feature type="transmembrane region" description="Helical" evidence="8">
    <location>
        <begin position="156"/>
        <end position="175"/>
    </location>
</feature>
<feature type="transmembrane region" description="Helical" evidence="8">
    <location>
        <begin position="442"/>
        <end position="462"/>
    </location>
</feature>